<sequence>MNTYITGSAIKMLREKQCMTQLQLAEKLNVSDKTISKWETGKGLPDISLIEPLAAILKVSLPELLSGEQIINTNRSANIMKSNLYVCPICGNILHATGSAMISCCGVTLPSLENEQVDDEHQISCEKIENEYFVSLHHPMTKNHYISFMAYCTGERFELVKLYPESSIEVRFICRGHGLLYWYCNHHGLFMKKI</sequence>
<dbReference type="InterPro" id="IPR001387">
    <property type="entry name" value="Cro/C1-type_HTH"/>
</dbReference>
<keyword evidence="1" id="KW-0238">DNA-binding</keyword>
<evidence type="ECO:0000313" key="4">
    <source>
        <dbReference type="Proteomes" id="UP000247612"/>
    </source>
</evidence>
<gene>
    <name evidence="3" type="ORF">DES51_112124</name>
</gene>
<dbReference type="GO" id="GO:0005506">
    <property type="term" value="F:iron ion binding"/>
    <property type="evidence" value="ECO:0007669"/>
    <property type="project" value="InterPro"/>
</dbReference>
<dbReference type="Gene3D" id="1.10.260.40">
    <property type="entry name" value="lambda repressor-like DNA-binding domains"/>
    <property type="match status" value="1"/>
</dbReference>
<dbReference type="EMBL" id="QJKH01000012">
    <property type="protein sequence ID" value="PXX77184.1"/>
    <property type="molecule type" value="Genomic_DNA"/>
</dbReference>
<dbReference type="STRING" id="1034346.GCA_000313565_01006"/>
<dbReference type="Pfam" id="PF01381">
    <property type="entry name" value="HTH_3"/>
    <property type="match status" value="1"/>
</dbReference>
<dbReference type="SUPFAM" id="SSF49367">
    <property type="entry name" value="Superoxide reductase-like"/>
    <property type="match status" value="1"/>
</dbReference>
<keyword evidence="4" id="KW-1185">Reference proteome</keyword>
<name>A0A318KGB1_9FIRM</name>
<dbReference type="GO" id="GO:0003677">
    <property type="term" value="F:DNA binding"/>
    <property type="evidence" value="ECO:0007669"/>
    <property type="project" value="UniProtKB-KW"/>
</dbReference>
<proteinExistence type="predicted"/>
<dbReference type="SMART" id="SM00530">
    <property type="entry name" value="HTH_XRE"/>
    <property type="match status" value="1"/>
</dbReference>
<dbReference type="GO" id="GO:0016491">
    <property type="term" value="F:oxidoreductase activity"/>
    <property type="evidence" value="ECO:0007669"/>
    <property type="project" value="InterPro"/>
</dbReference>
<dbReference type="SUPFAM" id="SSF47413">
    <property type="entry name" value="lambda repressor-like DNA-binding domains"/>
    <property type="match status" value="1"/>
</dbReference>
<reference evidence="3 4" key="1">
    <citation type="submission" date="2018-05" db="EMBL/GenBank/DDBJ databases">
        <title>Genomic Encyclopedia of Type Strains, Phase IV (KMG-IV): sequencing the most valuable type-strain genomes for metagenomic binning, comparative biology and taxonomic classification.</title>
        <authorList>
            <person name="Goeker M."/>
        </authorList>
    </citation>
    <scope>NUCLEOTIDE SEQUENCE [LARGE SCALE GENOMIC DNA]</scope>
    <source>
        <strain evidence="3 4">JC118</strain>
    </source>
</reference>
<dbReference type="InterPro" id="IPR036073">
    <property type="entry name" value="Desulfoferrodoxin_Fe-bd_dom_sf"/>
</dbReference>
<dbReference type="Proteomes" id="UP000247612">
    <property type="component" value="Unassembled WGS sequence"/>
</dbReference>
<dbReference type="RefSeq" id="WP_022937320.1">
    <property type="nucleotide sequence ID" value="NZ_CABKRQ010000002.1"/>
</dbReference>
<dbReference type="PANTHER" id="PTHR46558:SF4">
    <property type="entry name" value="DNA-BIDING PHAGE PROTEIN"/>
    <property type="match status" value="1"/>
</dbReference>
<accession>A0A318KGB1</accession>
<dbReference type="OrthoDB" id="9801008at2"/>
<protein>
    <submittedName>
        <fullName evidence="3">Desulfoferrodoxin</fullName>
    </submittedName>
</protein>
<dbReference type="CDD" id="cd00093">
    <property type="entry name" value="HTH_XRE"/>
    <property type="match status" value="1"/>
</dbReference>
<organism evidence="3 4">
    <name type="scientific">Dielma fastidiosa</name>
    <dbReference type="NCBI Taxonomy" id="1034346"/>
    <lineage>
        <taxon>Bacteria</taxon>
        <taxon>Bacillati</taxon>
        <taxon>Bacillota</taxon>
        <taxon>Erysipelotrichia</taxon>
        <taxon>Erysipelotrichales</taxon>
        <taxon>Erysipelotrichaceae</taxon>
        <taxon>Dielma</taxon>
    </lineage>
</organism>
<dbReference type="PANTHER" id="PTHR46558">
    <property type="entry name" value="TRACRIPTIONAL REGULATORY PROTEIN-RELATED-RELATED"/>
    <property type="match status" value="1"/>
</dbReference>
<dbReference type="Gene3D" id="2.60.40.730">
    <property type="entry name" value="SOR catalytic domain"/>
    <property type="match status" value="1"/>
</dbReference>
<comment type="caution">
    <text evidence="3">The sequence shown here is derived from an EMBL/GenBank/DDBJ whole genome shotgun (WGS) entry which is preliminary data.</text>
</comment>
<dbReference type="AlphaFoldDB" id="A0A318KGB1"/>
<evidence type="ECO:0000313" key="3">
    <source>
        <dbReference type="EMBL" id="PXX77184.1"/>
    </source>
</evidence>
<dbReference type="PROSITE" id="PS50943">
    <property type="entry name" value="HTH_CROC1"/>
    <property type="match status" value="1"/>
</dbReference>
<dbReference type="InterPro" id="IPR010982">
    <property type="entry name" value="Lambda_DNA-bd_dom_sf"/>
</dbReference>
<evidence type="ECO:0000259" key="2">
    <source>
        <dbReference type="PROSITE" id="PS50943"/>
    </source>
</evidence>
<evidence type="ECO:0000256" key="1">
    <source>
        <dbReference type="ARBA" id="ARBA00023125"/>
    </source>
</evidence>
<feature type="domain" description="HTH cro/C1-type" evidence="2">
    <location>
        <begin position="10"/>
        <end position="64"/>
    </location>
</feature>